<feature type="transmembrane region" description="Helical" evidence="7">
    <location>
        <begin position="258"/>
        <end position="278"/>
    </location>
</feature>
<dbReference type="GO" id="GO:0016413">
    <property type="term" value="F:O-acetyltransferase activity"/>
    <property type="evidence" value="ECO:0007669"/>
    <property type="project" value="TreeGrafter"/>
</dbReference>
<dbReference type="AlphaFoldDB" id="A0AA46SHG9"/>
<name>A0AA46SHG9_CYTFI</name>
<feature type="transmembrane region" description="Helical" evidence="7">
    <location>
        <begin position="76"/>
        <end position="96"/>
    </location>
</feature>
<comment type="subcellular location">
    <subcellularLocation>
        <location evidence="1">Cell membrane</location>
        <topology evidence="1">Multi-pass membrane protein</topology>
    </subcellularLocation>
</comment>
<organism evidence="9 10">
    <name type="scientific">Cytobacillus firmus</name>
    <name type="common">Bacillus firmus</name>
    <dbReference type="NCBI Taxonomy" id="1399"/>
    <lineage>
        <taxon>Bacteria</taxon>
        <taxon>Bacillati</taxon>
        <taxon>Bacillota</taxon>
        <taxon>Bacilli</taxon>
        <taxon>Bacillales</taxon>
        <taxon>Bacillaceae</taxon>
        <taxon>Cytobacillus</taxon>
    </lineage>
</organism>
<comment type="similarity">
    <text evidence="2">Belongs to the acyltransferase 3 family.</text>
</comment>
<protein>
    <submittedName>
        <fullName evidence="9">Acyltransferase family protein</fullName>
    </submittedName>
</protein>
<evidence type="ECO:0000256" key="3">
    <source>
        <dbReference type="ARBA" id="ARBA00022475"/>
    </source>
</evidence>
<evidence type="ECO:0000259" key="8">
    <source>
        <dbReference type="Pfam" id="PF01757"/>
    </source>
</evidence>
<feature type="domain" description="Acyltransferase 3" evidence="8">
    <location>
        <begin position="3"/>
        <end position="312"/>
    </location>
</feature>
<gene>
    <name evidence="9" type="ORF">OD459_16740</name>
</gene>
<evidence type="ECO:0000256" key="1">
    <source>
        <dbReference type="ARBA" id="ARBA00004651"/>
    </source>
</evidence>
<proteinExistence type="inferred from homology"/>
<dbReference type="InterPro" id="IPR002656">
    <property type="entry name" value="Acyl_transf_3_dom"/>
</dbReference>
<feature type="transmembrane region" description="Helical" evidence="7">
    <location>
        <begin position="177"/>
        <end position="194"/>
    </location>
</feature>
<feature type="transmembrane region" description="Helical" evidence="7">
    <location>
        <begin position="206"/>
        <end position="223"/>
    </location>
</feature>
<dbReference type="RefSeq" id="WP_263599323.1">
    <property type="nucleotide sequence ID" value="NZ_CP107027.1"/>
</dbReference>
<feature type="transmembrane region" description="Helical" evidence="7">
    <location>
        <begin position="141"/>
        <end position="157"/>
    </location>
</feature>
<keyword evidence="3" id="KW-1003">Cell membrane</keyword>
<evidence type="ECO:0000256" key="7">
    <source>
        <dbReference type="SAM" id="Phobius"/>
    </source>
</evidence>
<feature type="transmembrane region" description="Helical" evidence="7">
    <location>
        <begin position="235"/>
        <end position="251"/>
    </location>
</feature>
<evidence type="ECO:0000256" key="5">
    <source>
        <dbReference type="ARBA" id="ARBA00022989"/>
    </source>
</evidence>
<evidence type="ECO:0000256" key="2">
    <source>
        <dbReference type="ARBA" id="ARBA00007400"/>
    </source>
</evidence>
<keyword evidence="5 7" id="KW-1133">Transmembrane helix</keyword>
<evidence type="ECO:0000256" key="6">
    <source>
        <dbReference type="ARBA" id="ARBA00023136"/>
    </source>
</evidence>
<feature type="transmembrane region" description="Helical" evidence="7">
    <location>
        <begin position="41"/>
        <end position="64"/>
    </location>
</feature>
<feature type="transmembrane region" description="Helical" evidence="7">
    <location>
        <begin position="116"/>
        <end position="134"/>
    </location>
</feature>
<reference evidence="9" key="1">
    <citation type="submission" date="2022-10" db="EMBL/GenBank/DDBJ databases">
        <title>Mechanism of multi-heavy metal repair in Cytobacillus Firmus M7.</title>
        <authorList>
            <person name="Li X."/>
            <person name="Yu C."/>
        </authorList>
    </citation>
    <scope>NUCLEOTIDE SEQUENCE</scope>
    <source>
        <strain evidence="9">M7</strain>
    </source>
</reference>
<accession>A0AA46SHG9</accession>
<evidence type="ECO:0000256" key="4">
    <source>
        <dbReference type="ARBA" id="ARBA00022692"/>
    </source>
</evidence>
<keyword evidence="9" id="KW-0808">Transferase</keyword>
<dbReference type="Pfam" id="PF01757">
    <property type="entry name" value="Acyl_transf_3"/>
    <property type="match status" value="1"/>
</dbReference>
<dbReference type="GO" id="GO:0009246">
    <property type="term" value="P:enterobacterial common antigen biosynthetic process"/>
    <property type="evidence" value="ECO:0007669"/>
    <property type="project" value="TreeGrafter"/>
</dbReference>
<evidence type="ECO:0000313" key="9">
    <source>
        <dbReference type="EMBL" id="UYG93847.1"/>
    </source>
</evidence>
<dbReference type="PANTHER" id="PTHR40074:SF2">
    <property type="entry name" value="O-ACETYLTRANSFERASE WECH"/>
    <property type="match status" value="1"/>
</dbReference>
<dbReference type="GO" id="GO:0005886">
    <property type="term" value="C:plasma membrane"/>
    <property type="evidence" value="ECO:0007669"/>
    <property type="project" value="UniProtKB-SubCell"/>
</dbReference>
<dbReference type="PANTHER" id="PTHR40074">
    <property type="entry name" value="O-ACETYLTRANSFERASE WECH"/>
    <property type="match status" value="1"/>
</dbReference>
<keyword evidence="4 7" id="KW-0812">Transmembrane</keyword>
<sequence>MIKEWNLLRVVACLSIVLLHSTTQTARVVGYPKIEHYNLYRVFLTYATPAFIVLSVIILANRYANGLPEGFWSGRIKWILAPFLFFAVIDALVSNYLNPNVMVDLKIFDNIFTGNFVGWFIIVIFQFYLLHYIITKFKISLIWLFPVSIGVMIWYSTIIKNPPEFMDGYTHMLKLPFLAWFGYFTAAFIIGKHYKIIAEKLYKHRWLTLVYLAISLYIVYLSYESGIIVVNSRRLDLFPLVLSVCAVVLAWGQVIPKFNIITVISNYSFGIYLLHWQIQRFAAPYLANYFQHTSTRVLALFAVSLLLSLAIIKLFSMVSIGEFIIGKVKKTKSLKVVDARALKTSA</sequence>
<feature type="transmembrane region" description="Helical" evidence="7">
    <location>
        <begin position="298"/>
        <end position="325"/>
    </location>
</feature>
<keyword evidence="9" id="KW-0012">Acyltransferase</keyword>
<evidence type="ECO:0000313" key="10">
    <source>
        <dbReference type="Proteomes" id="UP001163104"/>
    </source>
</evidence>
<dbReference type="EMBL" id="CP107027">
    <property type="protein sequence ID" value="UYG93847.1"/>
    <property type="molecule type" value="Genomic_DNA"/>
</dbReference>
<dbReference type="Proteomes" id="UP001163104">
    <property type="component" value="Chromosome"/>
</dbReference>
<keyword evidence="6 7" id="KW-0472">Membrane</keyword>